<dbReference type="CDD" id="cd00065">
    <property type="entry name" value="FYVE_like_SF"/>
    <property type="match status" value="1"/>
</dbReference>
<dbReference type="CDD" id="cd16482">
    <property type="entry name" value="RING-H2_UBR1-like"/>
    <property type="match status" value="1"/>
</dbReference>
<proteinExistence type="inferred from homology"/>
<evidence type="ECO:0000256" key="13">
    <source>
        <dbReference type="SAM" id="MobiDB-lite"/>
    </source>
</evidence>
<dbReference type="GO" id="GO:0061630">
    <property type="term" value="F:ubiquitin protein ligase activity"/>
    <property type="evidence" value="ECO:0007669"/>
    <property type="project" value="UniProtKB-UniRule"/>
</dbReference>
<feature type="compositionally biased region" description="Acidic residues" evidence="13">
    <location>
        <begin position="1802"/>
        <end position="1817"/>
    </location>
</feature>
<comment type="similarity">
    <text evidence="8 11">Belongs to the E3 ubiquitin-protein ligase UBR1-like family.</text>
</comment>
<comment type="pathway">
    <text evidence="2 11">Protein modification; protein ubiquitination.</text>
</comment>
<dbReference type="SUPFAM" id="SSF48403">
    <property type="entry name" value="Ankyrin repeat"/>
    <property type="match status" value="1"/>
</dbReference>
<dbReference type="InterPro" id="IPR003126">
    <property type="entry name" value="Znf_UBR"/>
</dbReference>
<dbReference type="InterPro" id="IPR011011">
    <property type="entry name" value="Znf_FYVE_PHD"/>
</dbReference>
<dbReference type="SUPFAM" id="SSF57903">
    <property type="entry name" value="FYVE/PHD zinc finger"/>
    <property type="match status" value="1"/>
</dbReference>
<keyword evidence="7 11" id="KW-0862">Zinc</keyword>
<dbReference type="PROSITE" id="PS51157">
    <property type="entry name" value="ZF_UBR"/>
    <property type="match status" value="1"/>
</dbReference>
<dbReference type="FunFam" id="2.10.110.30:FF:000002">
    <property type="entry name" value="Putative e3 ubiquitin-protein ligase ubr3"/>
    <property type="match status" value="1"/>
</dbReference>
<dbReference type="PANTHER" id="PTHR21497:SF24">
    <property type="entry name" value="E3 UBIQUITIN-PROTEIN LIGASE UBR1"/>
    <property type="match status" value="1"/>
</dbReference>
<dbReference type="InterPro" id="IPR017455">
    <property type="entry name" value="Znf_FYVE-rel"/>
</dbReference>
<keyword evidence="3 11" id="KW-0808">Transferase</keyword>
<evidence type="ECO:0000313" key="17">
    <source>
        <dbReference type="Proteomes" id="UP001160483"/>
    </source>
</evidence>
<protein>
    <recommendedName>
        <fullName evidence="11">E3 ubiquitin-protein ligase</fullName>
        <ecNumber evidence="11">2.3.2.27</ecNumber>
    </recommendedName>
</protein>
<keyword evidence="12" id="KW-0175">Coiled coil</keyword>
<evidence type="ECO:0000259" key="14">
    <source>
        <dbReference type="PROSITE" id="PS50178"/>
    </source>
</evidence>
<feature type="region of interest" description="Disordered" evidence="13">
    <location>
        <begin position="154"/>
        <end position="185"/>
    </location>
</feature>
<dbReference type="Pfam" id="PF02207">
    <property type="entry name" value="zf-UBR"/>
    <property type="match status" value="1"/>
</dbReference>
<comment type="catalytic activity">
    <reaction evidence="1 11">
        <text>S-ubiquitinyl-[E2 ubiquitin-conjugating enzyme]-L-cysteine + [acceptor protein]-L-lysine = [E2 ubiquitin-conjugating enzyme]-L-cysteine + N(6)-ubiquitinyl-[acceptor protein]-L-lysine.</text>
        <dbReference type="EC" id="2.3.2.27"/>
    </reaction>
</comment>
<organism evidence="16 17">
    <name type="scientific">Peronospora belbahrii</name>
    <dbReference type="NCBI Taxonomy" id="622444"/>
    <lineage>
        <taxon>Eukaryota</taxon>
        <taxon>Sar</taxon>
        <taxon>Stramenopiles</taxon>
        <taxon>Oomycota</taxon>
        <taxon>Peronosporomycetes</taxon>
        <taxon>Peronosporales</taxon>
        <taxon>Peronosporaceae</taxon>
        <taxon>Peronospora</taxon>
    </lineage>
</organism>
<evidence type="ECO:0000313" key="16">
    <source>
        <dbReference type="EMBL" id="CAH0475075.1"/>
    </source>
</evidence>
<feature type="compositionally biased region" description="Polar residues" evidence="13">
    <location>
        <begin position="382"/>
        <end position="393"/>
    </location>
</feature>
<dbReference type="InterPro" id="IPR013083">
    <property type="entry name" value="Znf_RING/FYVE/PHD"/>
</dbReference>
<dbReference type="InterPro" id="IPR039164">
    <property type="entry name" value="UBR1-like"/>
</dbReference>
<feature type="region of interest" description="Disordered" evidence="13">
    <location>
        <begin position="365"/>
        <end position="393"/>
    </location>
</feature>
<accession>A0AAU9KQ23</accession>
<reference evidence="16" key="1">
    <citation type="submission" date="2021-11" db="EMBL/GenBank/DDBJ databases">
        <authorList>
            <person name="Islam A."/>
            <person name="Islam S."/>
            <person name="Flora M.S."/>
            <person name="Rahman M."/>
            <person name="Ziaur R.M."/>
            <person name="Epstein J.H."/>
            <person name="Hassan M."/>
            <person name="Klassen M."/>
            <person name="Woodard K."/>
            <person name="Webb A."/>
            <person name="Webby R.J."/>
            <person name="El Zowalaty M.E."/>
        </authorList>
    </citation>
    <scope>NUCLEOTIDE SEQUENCE</scope>
    <source>
        <strain evidence="16">Pbs3</strain>
    </source>
</reference>
<dbReference type="Pfam" id="PF18995">
    <property type="entry name" value="PRT6_C"/>
    <property type="match status" value="1"/>
</dbReference>
<dbReference type="GO" id="GO:0071596">
    <property type="term" value="P:ubiquitin-dependent protein catabolic process via the N-end rule pathway"/>
    <property type="evidence" value="ECO:0007669"/>
    <property type="project" value="UniProtKB-UniRule"/>
</dbReference>
<dbReference type="Pfam" id="PF22960">
    <property type="entry name" value="WHD_UBR1"/>
    <property type="match status" value="1"/>
</dbReference>
<dbReference type="Proteomes" id="UP001160483">
    <property type="component" value="Unassembled WGS sequence"/>
</dbReference>
<dbReference type="InterPro" id="IPR055194">
    <property type="entry name" value="UBR1-like_WH"/>
</dbReference>
<feature type="coiled-coil region" evidence="12">
    <location>
        <begin position="1733"/>
        <end position="1760"/>
    </location>
</feature>
<feature type="region of interest" description="Disordered" evidence="13">
    <location>
        <begin position="239"/>
        <end position="263"/>
    </location>
</feature>
<feature type="domain" description="UBR-type" evidence="15">
    <location>
        <begin position="661"/>
        <end position="732"/>
    </location>
</feature>
<evidence type="ECO:0000256" key="10">
    <source>
        <dbReference type="PROSITE-ProRule" id="PRU00508"/>
    </source>
</evidence>
<keyword evidence="6 11" id="KW-0833">Ubl conjugation pathway</keyword>
<evidence type="ECO:0000256" key="5">
    <source>
        <dbReference type="ARBA" id="ARBA00022771"/>
    </source>
</evidence>
<dbReference type="PROSITE" id="PS50178">
    <property type="entry name" value="ZF_FYVE"/>
    <property type="match status" value="1"/>
</dbReference>
<feature type="zinc finger region" description="UBR-type" evidence="10">
    <location>
        <begin position="661"/>
        <end position="732"/>
    </location>
</feature>
<dbReference type="EMBL" id="CAKKTJ010000119">
    <property type="protein sequence ID" value="CAH0475075.1"/>
    <property type="molecule type" value="Genomic_DNA"/>
</dbReference>
<name>A0AAU9KQ23_9STRA</name>
<dbReference type="Gene3D" id="1.25.40.20">
    <property type="entry name" value="Ankyrin repeat-containing domain"/>
    <property type="match status" value="1"/>
</dbReference>
<dbReference type="Gene3D" id="2.10.110.30">
    <property type="match status" value="1"/>
</dbReference>
<evidence type="ECO:0000256" key="6">
    <source>
        <dbReference type="ARBA" id="ARBA00022786"/>
    </source>
</evidence>
<evidence type="ECO:0000256" key="1">
    <source>
        <dbReference type="ARBA" id="ARBA00000900"/>
    </source>
</evidence>
<dbReference type="Pfam" id="PF01363">
    <property type="entry name" value="FYVE"/>
    <property type="match status" value="1"/>
</dbReference>
<gene>
    <name evidence="16" type="ORF">PBS003_LOCUS1909</name>
</gene>
<evidence type="ECO:0000256" key="9">
    <source>
        <dbReference type="PROSITE-ProRule" id="PRU00091"/>
    </source>
</evidence>
<evidence type="ECO:0000256" key="4">
    <source>
        <dbReference type="ARBA" id="ARBA00022723"/>
    </source>
</evidence>
<dbReference type="GO" id="GO:0016567">
    <property type="term" value="P:protein ubiquitination"/>
    <property type="evidence" value="ECO:0007669"/>
    <property type="project" value="UniProtKB-UniRule"/>
</dbReference>
<dbReference type="Gene3D" id="3.30.40.10">
    <property type="entry name" value="Zinc/RING finger domain, C3HC4 (zinc finger)"/>
    <property type="match status" value="1"/>
</dbReference>
<dbReference type="FunFam" id="1.25.40.20:FF:000745">
    <property type="entry name" value="Uncharacterized protein"/>
    <property type="match status" value="1"/>
</dbReference>
<evidence type="ECO:0000259" key="15">
    <source>
        <dbReference type="PROSITE" id="PS51157"/>
    </source>
</evidence>
<evidence type="ECO:0000256" key="3">
    <source>
        <dbReference type="ARBA" id="ARBA00022679"/>
    </source>
</evidence>
<comment type="caution">
    <text evidence="16">The sequence shown here is derived from an EMBL/GenBank/DDBJ whole genome shotgun (WGS) entry which is preliminary data.</text>
</comment>
<dbReference type="EC" id="2.3.2.27" evidence="11"/>
<dbReference type="InterPro" id="IPR044046">
    <property type="entry name" value="E3_ligase_UBR-like_C"/>
</dbReference>
<feature type="region of interest" description="Disordered" evidence="13">
    <location>
        <begin position="585"/>
        <end position="604"/>
    </location>
</feature>
<evidence type="ECO:0000256" key="2">
    <source>
        <dbReference type="ARBA" id="ARBA00004906"/>
    </source>
</evidence>
<dbReference type="CDD" id="cd19673">
    <property type="entry name" value="UBR-box_UBR3"/>
    <property type="match status" value="1"/>
</dbReference>
<comment type="function">
    <text evidence="11">Ubiquitin ligase protein which is a component of the N-end rule pathway. Recognizes and binds to proteins bearing specific N-terminal residues that are destabilizing according to the N-end rule, leading to their ubiquitination and subsequent degradation.</text>
</comment>
<evidence type="ECO:0000256" key="12">
    <source>
        <dbReference type="SAM" id="Coils"/>
    </source>
</evidence>
<feature type="region of interest" description="Disordered" evidence="13">
    <location>
        <begin position="1767"/>
        <end position="1817"/>
    </location>
</feature>
<feature type="region of interest" description="Disordered" evidence="13">
    <location>
        <begin position="545"/>
        <end position="579"/>
    </location>
</feature>
<dbReference type="InterPro" id="IPR036770">
    <property type="entry name" value="Ankyrin_rpt-contain_sf"/>
</dbReference>
<evidence type="ECO:0000256" key="11">
    <source>
        <dbReference type="RuleBase" id="RU366018"/>
    </source>
</evidence>
<feature type="domain" description="FYVE-type" evidence="14">
    <location>
        <begin position="282"/>
        <end position="340"/>
    </location>
</feature>
<evidence type="ECO:0000256" key="7">
    <source>
        <dbReference type="ARBA" id="ARBA00022833"/>
    </source>
</evidence>
<dbReference type="InterPro" id="IPR000306">
    <property type="entry name" value="Znf_FYVE"/>
</dbReference>
<dbReference type="GO" id="GO:0000151">
    <property type="term" value="C:ubiquitin ligase complex"/>
    <property type="evidence" value="ECO:0007669"/>
    <property type="project" value="TreeGrafter"/>
</dbReference>
<keyword evidence="4 11" id="KW-0479">Metal-binding</keyword>
<keyword evidence="5 9" id="KW-0863">Zinc-finger</keyword>
<dbReference type="PANTHER" id="PTHR21497">
    <property type="entry name" value="UBIQUITIN LIGASE E3 ALPHA-RELATED"/>
    <property type="match status" value="1"/>
</dbReference>
<dbReference type="SMART" id="SM00396">
    <property type="entry name" value="ZnF_UBR1"/>
    <property type="match status" value="1"/>
</dbReference>
<feature type="region of interest" description="Disordered" evidence="13">
    <location>
        <begin position="1530"/>
        <end position="1551"/>
    </location>
</feature>
<dbReference type="GO" id="GO:0008270">
    <property type="term" value="F:zinc ion binding"/>
    <property type="evidence" value="ECO:0007669"/>
    <property type="project" value="UniProtKB-UniRule"/>
</dbReference>
<dbReference type="GO" id="GO:0005737">
    <property type="term" value="C:cytoplasm"/>
    <property type="evidence" value="ECO:0007669"/>
    <property type="project" value="TreeGrafter"/>
</dbReference>
<evidence type="ECO:0000256" key="8">
    <source>
        <dbReference type="ARBA" id="ARBA00046341"/>
    </source>
</evidence>
<sequence>MGKWTTLIERVASEPQLARHKDHHGMLPLHWACTENDTPPKVVRTLLAAFPEAVITKNNAQYLPIHIAVKACAPLETLRLLVDARPSLLMEETPAGKTVIQLAKEMNVPQKTLKMLQRAEQDYLDLSEDDDDAFDYEDVKRDIEMQSQLLRESMLNPPSMNGPNASLPQSNPIAATSDLSASQNPFENSQNMVTTLSFVDGALVQSQSNFSKSISLSRKTESGPQPFVTDKLCSSPSSVRALTRGAPTQGPARTKTTREISEAPSPATFDDAACGRQIYEPDHNTGVCGVCYKKFSMFRKKYQCKECFIYLCKKHVAGRVMLPNYTKKRSACGDCYRIYRNGPLLPNTTLTTMCSGARAARASGSYVSGSGPTSDKKGPCLRNNSSIPAPSTVSTPSIVLEATDTISNHSLPLTNSRPSSLFGSRLNGNRTTRVGSTQSLVNRSSNVPGPQVNMRFSANTIGARPNRVHSGGRTHGNSTAVSDTVVSLTESDHPTVDVNALQQRVAVLEDCNKTLMTRVTDQERQYNEAMLLLTTTMTRVAEMELRLPTEQRKSYRGTGGSTTASERASEQDNNDKYSYSTPFVENQQQEHEHEHEHDDDDGDCILSTSQTKVRALLEEMKANASWGEKEQEGEERRLLEELQTCVLDTENRHALEKLPKRMCAYEFKPGDIAWNCKVCQVDETCVMCNDCFISSDHEDHEVFFYYTHSGGCCDCGDTEAWAPEGFCTRHKGAQDADPLSFLPLDLLVNSRECIAEVMNLVLDAIKEARFGSVIYDDDLDVVRDKLGSQSPERRYSVIVHYNELQTSQEFATALNKAHPAIAYQMLKIVGETSSQKQSTVRAKASREDVLELAASLHKHGIVTSVVSCEYKPRVPLINSLLQWLASLANLSDGLCRLICEKMCAIESLEHNDSSMAVDEAVDYPMLRAVIMADSFLPKTESDALHSLLMALLADPLFKQAFAISFTSSYRQLYREFAAGVGSSTATILAFSVQFFNRATFVKKLVAEHDLLEVLVNSVLETLRKKEKTDFVDMAFDGTWNNMVHVLHPDRNRELDIWDVFAMGIQRSQGLTLRDVHVSTLVHEAERAGYHIRHQREISPFLRLPPETELTGRFMLDVTSPVFVCRRYMSAQFLLYLAFIQGACSDVRRFGDHVEMESRGWVVTVEFVSTTSDVSSWVVSNAFKTVGGPEAMRSSEASQNLIAKLSKAILEAFYFWLASAGKYFPSSDYQVGDTLRADQLETAVSCHFPLQRTLSQLIRALSDSANGLDIFLSLVQSKVLKDAESVWIHDADSPIGFWHRVHLIEPVLQAIVWDAQVHSGLWVRNGMSVINHSMNYGEPPFCARFRDLDLLLLQFSFQLLGVDWIMASIMERFDVIEWYEAAQSSDAKEAELMVTECLTLLSQLASELPPKVADEDATRSLIPYLRRKIVQRLCVGPCAHSDLSKIANEFFLSRENLFPVNFSGGPILDQILKEVCMGAGISASFGAGDSSAQGGGKFQYRLKSELYAEYNPTFVHLTRKQHESAHENWFQHRLRSSKKREQEQADGSPNNTHSTWLDFPMVNMFLPCPLGFRLSRISILHADARRLVYESLWRATTDAHSSLSVLSRAVHLFTLQLYVVEDVRYFQTMIPASDAAHFELERASRIADRFIEWVPQEQPRLYSGAAPRCAVLYILLKLNPWSNHGGSASMTKLDGDQKHEIGRGIDWLLHRLSRISPKCRSVVEQHQVTEQESRDEAARKLALAQRRKEAQMRAMQQMRMRQVAFAEQMKAAANDSEHASVGDDESDTEGEREKYIPSASDAAGDDSDVEMDGSEDTMNDDASVVECAMCHSTSSENSFMCYVGFAQCSPALSRLNGGLHGQFLSTPMDEMHVGEDIPVHVRLCGHSVHQKCWESYHTSQFQRAITGGHHRHALNAVDVTKKEFLCPLCKSISNVLIPTATDRERKFLPTIQRRASIGGCDEISMATVTHLEMVRWLEHAVGRTNETGTGVNGSTDIKKVASAILLEEKLESASISLIGEDSQEPQHLSKWLEDGLASLCMAIHKVACGAMQKSQPERYTTSGCNALFHTLLCSFLDTHDSDQLREHLFMEAMRFLPLMLRQVSSHFSTNPSVAPTADLYEKILHLLYYGGSDILPDGTVVLESEHPSTQTQTRKQSQWGKVRWPQKPLLLNHLGSVLMKGLLFAKSEEGAVFIARLVVLARLVQTLLWYAITQKADFTNAMANDLAFSEENVALFAACFSASSVDTNGDRHLNLENTVGNELELLLEALVRKCDGAFQVEPVADKRQLLNVVACEVVPLAKVATFMIQSLTRRAAPHHRYGSTVASKPIFITQEDVLGVGFVKLNALQFHESTDNREQAVLTQLVSGWVHRFKAAYEEMNDPHDVLQQWLTTANVDRAQKLNLPSVLCRDLHTLHSTISVFSSGSSRTRYLRSLPRPYVKFYSELAKRKCHACHQFPARPAVCLLCGMLLCAANTCPSIHLDKGGYPDEANPGACTVHAKKCGRGSGMFLLVLEGAVLLVYWKLAAYVGSLYVDEYGEEFGERNRELSKGRPLYLNEERRERLLRLWLRHEIPNEVVKIQNSSERVIRNSHY</sequence>